<reference evidence="2 3" key="1">
    <citation type="submission" date="2018-06" db="EMBL/GenBank/DDBJ databases">
        <title>Comparative genomics reveals the genomic features of Rhizophagus irregularis, R. cerebriforme, R. diaphanum and Gigaspora rosea, and their symbiotic lifestyle signature.</title>
        <authorList>
            <person name="Morin E."/>
            <person name="San Clemente H."/>
            <person name="Chen E.C.H."/>
            <person name="De La Providencia I."/>
            <person name="Hainaut M."/>
            <person name="Kuo A."/>
            <person name="Kohler A."/>
            <person name="Murat C."/>
            <person name="Tang N."/>
            <person name="Roy S."/>
            <person name="Loubradou J."/>
            <person name="Henrissat B."/>
            <person name="Grigoriev I.V."/>
            <person name="Corradi N."/>
            <person name="Roux C."/>
            <person name="Martin F.M."/>
        </authorList>
    </citation>
    <scope>NUCLEOTIDE SEQUENCE [LARGE SCALE GENOMIC DNA]</scope>
    <source>
        <strain evidence="2 3">DAOM 194757</strain>
    </source>
</reference>
<name>A0A397VV12_9GLOM</name>
<evidence type="ECO:0000313" key="2">
    <source>
        <dbReference type="EMBL" id="RIB26425.1"/>
    </source>
</evidence>
<dbReference type="EMBL" id="QKWP01000136">
    <property type="protein sequence ID" value="RIB26425.1"/>
    <property type="molecule type" value="Genomic_DNA"/>
</dbReference>
<protein>
    <submittedName>
        <fullName evidence="2">Uncharacterized protein</fullName>
    </submittedName>
</protein>
<comment type="caution">
    <text evidence="2">The sequence shown here is derived from an EMBL/GenBank/DDBJ whole genome shotgun (WGS) entry which is preliminary data.</text>
</comment>
<sequence>MSLIFVAFGFIKTTSGNVKFTTGTALYHATDEEDDFREFTYKGFTGSTDSLIIEFEKNLIVLMIGRYVYHDNAEFVSFSTLPICTFPLSLIDLTSRLQLGLIQPIPATSTSNSTCSPEDLLNAFPLLLYTAPAVTNSHKCNDNIGRQSFMLSKKLYNPVNGQKGIDSNVLVFYANANGQYDSLKDSLKKSVVSAIGRLKLGPGSKFPHIISSEIEWSYASIEPKSSPQSATDKINFTKQFNDQLDMIEEQYATVTSHDSNKRRRTGLFTSSHKNSNNNPLTVDFPDLVNQIRTNIPEPQPPQESTTNKLKPRPPQESTTDKPEPQQTSK</sequence>
<dbReference type="STRING" id="44941.A0A397VV12"/>
<proteinExistence type="predicted"/>
<feature type="region of interest" description="Disordered" evidence="1">
    <location>
        <begin position="253"/>
        <end position="329"/>
    </location>
</feature>
<dbReference type="Proteomes" id="UP000266673">
    <property type="component" value="Unassembled WGS sequence"/>
</dbReference>
<dbReference type="OrthoDB" id="2402625at2759"/>
<gene>
    <name evidence="2" type="ORF">C2G38_2030215</name>
</gene>
<accession>A0A397VV12</accession>
<dbReference type="AlphaFoldDB" id="A0A397VV12"/>
<keyword evidence="3" id="KW-1185">Reference proteome</keyword>
<organism evidence="2 3">
    <name type="scientific">Gigaspora rosea</name>
    <dbReference type="NCBI Taxonomy" id="44941"/>
    <lineage>
        <taxon>Eukaryota</taxon>
        <taxon>Fungi</taxon>
        <taxon>Fungi incertae sedis</taxon>
        <taxon>Mucoromycota</taxon>
        <taxon>Glomeromycotina</taxon>
        <taxon>Glomeromycetes</taxon>
        <taxon>Diversisporales</taxon>
        <taxon>Gigasporaceae</taxon>
        <taxon>Gigaspora</taxon>
    </lineage>
</organism>
<evidence type="ECO:0000256" key="1">
    <source>
        <dbReference type="SAM" id="MobiDB-lite"/>
    </source>
</evidence>
<evidence type="ECO:0000313" key="3">
    <source>
        <dbReference type="Proteomes" id="UP000266673"/>
    </source>
</evidence>
<feature type="compositionally biased region" description="Polar residues" evidence="1">
    <location>
        <begin position="267"/>
        <end position="280"/>
    </location>
</feature>